<dbReference type="EMBL" id="CP046171">
    <property type="protein sequence ID" value="QIS07260.1"/>
    <property type="molecule type" value="Genomic_DNA"/>
</dbReference>
<dbReference type="PROSITE" id="PS51202">
    <property type="entry name" value="RCK_C"/>
    <property type="match status" value="1"/>
</dbReference>
<organism evidence="2 3">
    <name type="scientific">Nocardia brasiliensis</name>
    <dbReference type="NCBI Taxonomy" id="37326"/>
    <lineage>
        <taxon>Bacteria</taxon>
        <taxon>Bacillati</taxon>
        <taxon>Actinomycetota</taxon>
        <taxon>Actinomycetes</taxon>
        <taxon>Mycobacteriales</taxon>
        <taxon>Nocardiaceae</taxon>
        <taxon>Nocardia</taxon>
    </lineage>
</organism>
<evidence type="ECO:0000313" key="3">
    <source>
        <dbReference type="Proteomes" id="UP000501705"/>
    </source>
</evidence>
<dbReference type="PANTHER" id="PTHR30445">
    <property type="entry name" value="K(+)_H(+) ANTIPORTER SUBUNIT KHTT"/>
    <property type="match status" value="1"/>
</dbReference>
<reference evidence="2 3" key="1">
    <citation type="journal article" date="2019" name="ACS Chem. Biol.">
        <title>Identification and Mobilization of a Cryptic Antibiotic Biosynthesis Gene Locus from a Human-Pathogenic Nocardia Isolate.</title>
        <authorList>
            <person name="Herisse M."/>
            <person name="Ishida K."/>
            <person name="Porter J.L."/>
            <person name="Howden B."/>
            <person name="Hertweck C."/>
            <person name="Stinear T.P."/>
            <person name="Pidot S.J."/>
        </authorList>
    </citation>
    <scope>NUCLEOTIDE SEQUENCE [LARGE SCALE GENOMIC DNA]</scope>
    <source>
        <strain evidence="2 3">AUSMDU00024985</strain>
    </source>
</reference>
<dbReference type="InterPro" id="IPR026278">
    <property type="entry name" value="KhtT"/>
</dbReference>
<dbReference type="Proteomes" id="UP000501705">
    <property type="component" value="Chromosome"/>
</dbReference>
<accession>A0A6G9Y2A8</accession>
<proteinExistence type="predicted"/>
<dbReference type="Pfam" id="PF25991">
    <property type="entry name" value="KhtT_N"/>
    <property type="match status" value="1"/>
</dbReference>
<dbReference type="Gene3D" id="3.30.70.1450">
    <property type="entry name" value="Regulator of K+ conductance, C-terminal domain"/>
    <property type="match status" value="1"/>
</dbReference>
<dbReference type="PIRSF" id="PIRSF005028">
    <property type="entry name" value="KhtT"/>
    <property type="match status" value="1"/>
</dbReference>
<dbReference type="InterPro" id="IPR050144">
    <property type="entry name" value="AAE_transporter"/>
</dbReference>
<name>A0A6G9Y2A8_NOCBR</name>
<dbReference type="GO" id="GO:0006813">
    <property type="term" value="P:potassium ion transport"/>
    <property type="evidence" value="ECO:0007669"/>
    <property type="project" value="InterPro"/>
</dbReference>
<dbReference type="GO" id="GO:0008324">
    <property type="term" value="F:monoatomic cation transmembrane transporter activity"/>
    <property type="evidence" value="ECO:0007669"/>
    <property type="project" value="InterPro"/>
</dbReference>
<gene>
    <name evidence="2" type="ORF">F5X71_08280</name>
</gene>
<sequence>MSAPRAKLICAIGRARREIGRGGARRADGVIRVRCVNIEVTPLPGIGVRKDFPLKGARRRLGIIDRKDGSIDLILSKADNPEVTEQLPLTKEEASTLANLLGAPQLVAQLREEHRDLEGLTTRQLAIRKSSPYDGRRLGDTEMRTRTRASIVAVMRAGNPIASPGPDLVLVAGDLLIVVGTADGLDAAATILTDG</sequence>
<dbReference type="InterPro" id="IPR006037">
    <property type="entry name" value="RCK_C"/>
</dbReference>
<dbReference type="PANTHER" id="PTHR30445:SF8">
    <property type="entry name" value="K(+)_H(+) ANTIPORTER SUBUNIT KHTT"/>
    <property type="match status" value="1"/>
</dbReference>
<feature type="domain" description="RCK C-terminal" evidence="1">
    <location>
        <begin position="110"/>
        <end position="194"/>
    </location>
</feature>
<dbReference type="AlphaFoldDB" id="A0A6G9Y2A8"/>
<evidence type="ECO:0000259" key="1">
    <source>
        <dbReference type="PROSITE" id="PS51202"/>
    </source>
</evidence>
<dbReference type="Pfam" id="PF02080">
    <property type="entry name" value="TrkA_C"/>
    <property type="match status" value="1"/>
</dbReference>
<dbReference type="SUPFAM" id="SSF116726">
    <property type="entry name" value="TrkA C-terminal domain-like"/>
    <property type="match status" value="1"/>
</dbReference>
<dbReference type="InterPro" id="IPR058776">
    <property type="entry name" value="KhtT-like_N"/>
</dbReference>
<dbReference type="InterPro" id="IPR036721">
    <property type="entry name" value="RCK_C_sf"/>
</dbReference>
<evidence type="ECO:0000313" key="2">
    <source>
        <dbReference type="EMBL" id="QIS07260.1"/>
    </source>
</evidence>
<protein>
    <submittedName>
        <fullName evidence="2">Potassium transporter TrkA</fullName>
    </submittedName>
</protein>